<dbReference type="Pfam" id="PF07776">
    <property type="entry name" value="zf-AD"/>
    <property type="match status" value="1"/>
</dbReference>
<dbReference type="InterPro" id="IPR050331">
    <property type="entry name" value="Zinc_finger"/>
</dbReference>
<evidence type="ECO:0000256" key="13">
    <source>
        <dbReference type="PROSITE-ProRule" id="PRU01263"/>
    </source>
</evidence>
<comment type="function">
    <text evidence="1">May be involved in transcriptional regulation.</text>
</comment>
<evidence type="ECO:0000256" key="3">
    <source>
        <dbReference type="ARBA" id="ARBA00006991"/>
    </source>
</evidence>
<evidence type="ECO:0000256" key="1">
    <source>
        <dbReference type="ARBA" id="ARBA00003767"/>
    </source>
</evidence>
<evidence type="ECO:0000256" key="4">
    <source>
        <dbReference type="ARBA" id="ARBA00022723"/>
    </source>
</evidence>
<evidence type="ECO:0000256" key="10">
    <source>
        <dbReference type="ARBA" id="ARBA00023163"/>
    </source>
</evidence>
<evidence type="ECO:0000256" key="8">
    <source>
        <dbReference type="ARBA" id="ARBA00023015"/>
    </source>
</evidence>
<proteinExistence type="inferred from homology"/>
<dbReference type="FunFam" id="3.30.160.60:FF:000226">
    <property type="entry name" value="Zinc finger protein 236 variant"/>
    <property type="match status" value="1"/>
</dbReference>
<dbReference type="FunFam" id="3.30.160.60:FF:002343">
    <property type="entry name" value="Zinc finger protein 33A"/>
    <property type="match status" value="1"/>
</dbReference>
<keyword evidence="4 13" id="KW-0479">Metal-binding</keyword>
<feature type="domain" description="C2H2-type" evidence="15">
    <location>
        <begin position="372"/>
        <end position="399"/>
    </location>
</feature>
<evidence type="ECO:0000256" key="2">
    <source>
        <dbReference type="ARBA" id="ARBA00004123"/>
    </source>
</evidence>
<evidence type="ECO:0000259" key="15">
    <source>
        <dbReference type="PROSITE" id="PS50157"/>
    </source>
</evidence>
<keyword evidence="8" id="KW-0805">Transcription regulation</keyword>
<evidence type="ECO:0000313" key="17">
    <source>
        <dbReference type="EnsemblMetazoa" id="AFUN005513-PA"/>
    </source>
</evidence>
<feature type="domain" description="C2H2-type" evidence="15">
    <location>
        <begin position="428"/>
        <end position="455"/>
    </location>
</feature>
<feature type="region of interest" description="Disordered" evidence="14">
    <location>
        <begin position="242"/>
        <end position="280"/>
    </location>
</feature>
<dbReference type="PANTHER" id="PTHR16515:SF49">
    <property type="entry name" value="GASTRULA ZINC FINGER PROTEIN XLCGF49.1-LIKE-RELATED"/>
    <property type="match status" value="1"/>
</dbReference>
<keyword evidence="11" id="KW-0539">Nucleus</keyword>
<dbReference type="GO" id="GO:0008270">
    <property type="term" value="F:zinc ion binding"/>
    <property type="evidence" value="ECO:0007669"/>
    <property type="project" value="UniProtKB-UniRule"/>
</dbReference>
<comment type="similarity">
    <text evidence="3">Belongs to the krueppel C2H2-type zinc-finger protein family.</text>
</comment>
<keyword evidence="5" id="KW-0677">Repeat</keyword>
<dbReference type="EnsemblMetazoa" id="AFUN005513-RA">
    <property type="protein sequence ID" value="AFUN005513-PA"/>
    <property type="gene ID" value="AFUN005513"/>
</dbReference>
<dbReference type="Pfam" id="PF00096">
    <property type="entry name" value="zf-C2H2"/>
    <property type="match status" value="2"/>
</dbReference>
<accession>A0A182RH04</accession>
<feature type="domain" description="ZAD" evidence="16">
    <location>
        <begin position="23"/>
        <end position="98"/>
    </location>
</feature>
<feature type="binding site" evidence="13">
    <location>
        <position position="25"/>
    </location>
    <ligand>
        <name>Zn(2+)</name>
        <dbReference type="ChEBI" id="CHEBI:29105"/>
    </ligand>
</feature>
<dbReference type="STRING" id="62324.A0A182RH04"/>
<dbReference type="SMART" id="SM00868">
    <property type="entry name" value="zf-AD"/>
    <property type="match status" value="1"/>
</dbReference>
<evidence type="ECO:0000256" key="11">
    <source>
        <dbReference type="ARBA" id="ARBA00023242"/>
    </source>
</evidence>
<name>A0A182RH04_ANOFN</name>
<dbReference type="PROSITE" id="PS00028">
    <property type="entry name" value="ZINC_FINGER_C2H2_1"/>
    <property type="match status" value="5"/>
</dbReference>
<evidence type="ECO:0000256" key="7">
    <source>
        <dbReference type="ARBA" id="ARBA00022833"/>
    </source>
</evidence>
<dbReference type="SMART" id="SM00355">
    <property type="entry name" value="ZnF_C2H2"/>
    <property type="match status" value="5"/>
</dbReference>
<evidence type="ECO:0000256" key="6">
    <source>
        <dbReference type="ARBA" id="ARBA00022771"/>
    </source>
</evidence>
<feature type="compositionally biased region" description="Polar residues" evidence="14">
    <location>
        <begin position="242"/>
        <end position="259"/>
    </location>
</feature>
<dbReference type="PROSITE" id="PS50157">
    <property type="entry name" value="ZINC_FINGER_C2H2_2"/>
    <property type="match status" value="5"/>
</dbReference>
<feature type="domain" description="C2H2-type" evidence="15">
    <location>
        <begin position="316"/>
        <end position="343"/>
    </location>
</feature>
<evidence type="ECO:0000256" key="9">
    <source>
        <dbReference type="ARBA" id="ARBA00023125"/>
    </source>
</evidence>
<evidence type="ECO:0000256" key="5">
    <source>
        <dbReference type="ARBA" id="ARBA00022737"/>
    </source>
</evidence>
<dbReference type="InterPro" id="IPR012934">
    <property type="entry name" value="Znf_AD"/>
</dbReference>
<organism evidence="17">
    <name type="scientific">Anopheles funestus</name>
    <name type="common">African malaria mosquito</name>
    <dbReference type="NCBI Taxonomy" id="62324"/>
    <lineage>
        <taxon>Eukaryota</taxon>
        <taxon>Metazoa</taxon>
        <taxon>Ecdysozoa</taxon>
        <taxon>Arthropoda</taxon>
        <taxon>Hexapoda</taxon>
        <taxon>Insecta</taxon>
        <taxon>Pterygota</taxon>
        <taxon>Neoptera</taxon>
        <taxon>Endopterygota</taxon>
        <taxon>Diptera</taxon>
        <taxon>Nematocera</taxon>
        <taxon>Culicoidea</taxon>
        <taxon>Culicidae</taxon>
        <taxon>Anophelinae</taxon>
        <taxon>Anopheles</taxon>
    </lineage>
</organism>
<reference evidence="17" key="1">
    <citation type="submission" date="2020-05" db="UniProtKB">
        <authorList>
            <consortium name="EnsemblMetazoa"/>
        </authorList>
    </citation>
    <scope>IDENTIFICATION</scope>
    <source>
        <strain evidence="17">FUMOZ</strain>
    </source>
</reference>
<dbReference type="SUPFAM" id="SSF57716">
    <property type="entry name" value="Glucocorticoid receptor-like (DNA-binding domain)"/>
    <property type="match status" value="1"/>
</dbReference>
<comment type="subcellular location">
    <subcellularLocation>
        <location evidence="2">Nucleus</location>
    </subcellularLocation>
</comment>
<dbReference type="Gene3D" id="3.30.160.60">
    <property type="entry name" value="Classic Zinc Finger"/>
    <property type="match status" value="5"/>
</dbReference>
<feature type="binding site" evidence="13">
    <location>
        <position position="28"/>
    </location>
    <ligand>
        <name>Zn(2+)</name>
        <dbReference type="ChEBI" id="CHEBI:29105"/>
    </ligand>
</feature>
<protein>
    <recommendedName>
        <fullName evidence="18">Protein krueppel</fullName>
    </recommendedName>
</protein>
<evidence type="ECO:0000256" key="12">
    <source>
        <dbReference type="PROSITE-ProRule" id="PRU00042"/>
    </source>
</evidence>
<dbReference type="PROSITE" id="PS51915">
    <property type="entry name" value="ZAD"/>
    <property type="match status" value="1"/>
</dbReference>
<keyword evidence="6 12" id="KW-0863">Zinc-finger</keyword>
<dbReference type="VEuPathDB" id="VectorBase:AFUN2_008541"/>
<feature type="domain" description="C2H2-type" evidence="15">
    <location>
        <begin position="400"/>
        <end position="427"/>
    </location>
</feature>
<dbReference type="GO" id="GO:0006355">
    <property type="term" value="P:regulation of DNA-templated transcription"/>
    <property type="evidence" value="ECO:0007669"/>
    <property type="project" value="UniProtKB-ARBA"/>
</dbReference>
<dbReference type="AlphaFoldDB" id="A0A182RH04"/>
<dbReference type="Gene3D" id="3.40.1800.20">
    <property type="match status" value="1"/>
</dbReference>
<dbReference type="VEuPathDB" id="VectorBase:AFUN005513"/>
<dbReference type="SUPFAM" id="SSF57667">
    <property type="entry name" value="beta-beta-alpha zinc fingers"/>
    <property type="match status" value="3"/>
</dbReference>
<dbReference type="InterPro" id="IPR013087">
    <property type="entry name" value="Znf_C2H2_type"/>
</dbReference>
<keyword evidence="9" id="KW-0238">DNA-binding</keyword>
<feature type="binding site" evidence="13">
    <location>
        <position position="71"/>
    </location>
    <ligand>
        <name>Zn(2+)</name>
        <dbReference type="ChEBI" id="CHEBI:29105"/>
    </ligand>
</feature>
<dbReference type="GO" id="GO:0005634">
    <property type="term" value="C:nucleus"/>
    <property type="evidence" value="ECO:0007669"/>
    <property type="project" value="UniProtKB-SubCell"/>
</dbReference>
<feature type="region of interest" description="Disordered" evidence="14">
    <location>
        <begin position="183"/>
        <end position="207"/>
    </location>
</feature>
<evidence type="ECO:0000256" key="14">
    <source>
        <dbReference type="SAM" id="MobiDB-lite"/>
    </source>
</evidence>
<dbReference type="GO" id="GO:0003677">
    <property type="term" value="F:DNA binding"/>
    <property type="evidence" value="ECO:0007669"/>
    <property type="project" value="UniProtKB-KW"/>
</dbReference>
<keyword evidence="7 13" id="KW-0862">Zinc</keyword>
<dbReference type="FunFam" id="3.30.160.60:FF:000557">
    <property type="entry name" value="zinc finger and SCAN domain-containing protein 29"/>
    <property type="match status" value="1"/>
</dbReference>
<keyword evidence="10" id="KW-0804">Transcription</keyword>
<feature type="binding site" evidence="13">
    <location>
        <position position="74"/>
    </location>
    <ligand>
        <name>Zn(2+)</name>
        <dbReference type="ChEBI" id="CHEBI:29105"/>
    </ligand>
</feature>
<dbReference type="PANTHER" id="PTHR16515">
    <property type="entry name" value="PR DOMAIN ZINC FINGER PROTEIN"/>
    <property type="match status" value="1"/>
</dbReference>
<evidence type="ECO:0000259" key="16">
    <source>
        <dbReference type="PROSITE" id="PS51915"/>
    </source>
</evidence>
<feature type="domain" description="C2H2-type" evidence="15">
    <location>
        <begin position="344"/>
        <end position="371"/>
    </location>
</feature>
<sequence>MSSYQETLLPESAASESYSEWNNMCRTCLQPCVSQSIFEKDESLLLSYAEKVMQCVNVTIRAADNLPDRICSQCIEDLNVAFRFRLNCMEANTLLEGSGTFDCIEEKQPDLAPIVMPLESVPDDEVQIAIHLDTGVMYTYKPPAGLNVKLTHSLLGSEETTANDENSTTTIVGILANTDEDEVAKEVDPPTTLIDDPVPNSNDTTDVSKEDDVEYLVYLENESDVVQALAENTELMQSNLAKQTEPPTNHNAVTENQNHSTEEEGVKTLQTIRKTNRPNEMKPTIEMITSEPTTDGTGVETVIRIKRNLAGPKPSFLCKICNVTYKHKHALDTHMRRHWGDRPHKCEYCEKSFVVPFELQRHVRIHTGQKPYKCQYCDRAYSDFGSKTKHERTHTGERPYACDFCGKTFSYSHVLSSHRLIHTGVKKYGCTICGKHFSKSHHLKSHCNTHSDRRRRTVKTTDDADELQAENNTKQDTTTNVVYSEMLQDELIATNDDEVTVHGTRTLNLRQQQPDGGDVLVDAYPDTGAGLLVTEWPMVVDGVKGEEECANVTTAGVTIVPEELEHVSIVNFSDYMIKTEVLDGFMVEDTVDRDPLVGRQFMGR</sequence>
<evidence type="ECO:0008006" key="18">
    <source>
        <dbReference type="Google" id="ProtNLM"/>
    </source>
</evidence>
<dbReference type="InterPro" id="IPR036236">
    <property type="entry name" value="Znf_C2H2_sf"/>
</dbReference>